<proteinExistence type="predicted"/>
<dbReference type="KEGG" id="vg:55622392"/>
<accession>A0A5C2GZW4</accession>
<dbReference type="EMBL" id="MN187969">
    <property type="protein sequence ID" value="QEP29294.1"/>
    <property type="molecule type" value="Genomic_DNA"/>
</dbReference>
<evidence type="ECO:0000313" key="1">
    <source>
        <dbReference type="EMBL" id="QEP29294.1"/>
    </source>
</evidence>
<organism evidence="1 2">
    <name type="scientific">Salmonella phage OSY-STA</name>
    <dbReference type="NCBI Taxonomy" id="2596884"/>
    <lineage>
        <taxon>Viruses</taxon>
        <taxon>Duplodnaviria</taxon>
        <taxon>Heunggongvirae</taxon>
        <taxon>Uroviricota</taxon>
        <taxon>Caudoviricetes</taxon>
        <taxon>Demerecviridae</taxon>
        <taxon>Markadamsvirinae</taxon>
        <taxon>Epseptimavirus</taxon>
        <taxon>Epseptimavirus OSYSTA</taxon>
    </lineage>
</organism>
<dbReference type="Proteomes" id="UP000322420">
    <property type="component" value="Segment"/>
</dbReference>
<reference evidence="1 2" key="1">
    <citation type="submission" date="2019-07" db="EMBL/GenBank/DDBJ databases">
        <title>Complete genome sequence of Salmonella phage OSY-STA, a broad-spectrum lytic bacteriophage against Salmonella enterica.</title>
        <authorList>
            <person name="Yi Y."/>
            <person name="Abdelhamid A.G."/>
            <person name="Yousef A.E."/>
        </authorList>
    </citation>
    <scope>NUCLEOTIDE SEQUENCE [LARGE SCALE GENOMIC DNA]</scope>
</reference>
<protein>
    <submittedName>
        <fullName evidence="1">Uncharacterized protein</fullName>
    </submittedName>
</protein>
<sequence length="68" mass="7814">MVYLMKVQVLLLLDTSMAQRVTVRLSREFPGRESRCNQLVVSVMSFGEPPQLKSLEWVSPFSPSERDN</sequence>
<name>A0A5C2GZW4_9CAUD</name>
<keyword evidence="2" id="KW-1185">Reference proteome</keyword>
<dbReference type="GeneID" id="55622392"/>
<evidence type="ECO:0000313" key="2">
    <source>
        <dbReference type="Proteomes" id="UP000322420"/>
    </source>
</evidence>
<dbReference type="RefSeq" id="YP_009851815.1">
    <property type="nucleotide sequence ID" value="NC_048808.1"/>
</dbReference>